<reference evidence="1 2" key="1">
    <citation type="submission" date="2023-10" db="EMBL/GenBank/DDBJ databases">
        <title>Complete Genome Sequence of Limnobacter thiooxidans CS-K2T, Isolated from freshwater lake sediments in Bavaria, Germany.</title>
        <authorList>
            <person name="Naruki M."/>
            <person name="Watanabe A."/>
            <person name="Warashina T."/>
            <person name="Morita T."/>
            <person name="Arakawa K."/>
        </authorList>
    </citation>
    <scope>NUCLEOTIDE SEQUENCE [LARGE SCALE GENOMIC DNA]</scope>
    <source>
        <strain evidence="1 2">CS-K2</strain>
    </source>
</reference>
<evidence type="ECO:0000313" key="1">
    <source>
        <dbReference type="EMBL" id="BET24520.1"/>
    </source>
</evidence>
<proteinExistence type="predicted"/>
<gene>
    <name evidence="1" type="ORF">RGQ30_00210</name>
</gene>
<organism evidence="1 2">
    <name type="scientific">Limnobacter thiooxidans</name>
    <dbReference type="NCBI Taxonomy" id="131080"/>
    <lineage>
        <taxon>Bacteria</taxon>
        <taxon>Pseudomonadati</taxon>
        <taxon>Pseudomonadota</taxon>
        <taxon>Betaproteobacteria</taxon>
        <taxon>Burkholderiales</taxon>
        <taxon>Burkholderiaceae</taxon>
        <taxon>Limnobacter</taxon>
    </lineage>
</organism>
<keyword evidence="2" id="KW-1185">Reference proteome</keyword>
<evidence type="ECO:0000313" key="2">
    <source>
        <dbReference type="Proteomes" id="UP001329151"/>
    </source>
</evidence>
<sequence length="337" mass="38227">MARLYGAPTTKMISDQHGEAKAKTFSRVMSGSLGENASLKFLSEIIPRNETTQLIHEAIEGDPIAQHRIRQTAIWELFANGLGVANKPEYLFLIDIESRCTPVIAARQQGHNSDVTRLIAGDDLLRNFIAKSDLDACVGNPEMIHALQFKMYLEGQLSFVALLDVLHSPEGKSRYQQLLPNFEWSEQNSAARLFKAILESTDLQKNPSNKELADLLADPLGKNDFNERTKRRWRLGETMIPFNAALIVSDRLSVQMAEVCLFNYWKAAIHINDFWLLIETAQSAFGRLAKGELKNFNVLPFDYQSVSQWCSERYQFWLDFHRERGMPSNKTGVPTCS</sequence>
<dbReference type="AlphaFoldDB" id="A0AA86MDE4"/>
<name>A0AA86MDE4_9BURK</name>
<dbReference type="EMBL" id="AP028947">
    <property type="protein sequence ID" value="BET24520.1"/>
    <property type="molecule type" value="Genomic_DNA"/>
</dbReference>
<dbReference type="KEGG" id="lto:RGQ30_00210"/>
<accession>A0AA86MDE4</accession>
<protein>
    <submittedName>
        <fullName evidence="1">Uncharacterized protein</fullName>
    </submittedName>
</protein>
<dbReference type="Proteomes" id="UP001329151">
    <property type="component" value="Chromosome"/>
</dbReference>